<name>A0A7W4IXM2_9PROT</name>
<evidence type="ECO:0000313" key="2">
    <source>
        <dbReference type="Proteomes" id="UP000577891"/>
    </source>
</evidence>
<keyword evidence="2" id="KW-1185">Reference proteome</keyword>
<organism evidence="1 2">
    <name type="scientific">Gluconacetobacter asukensis</name>
    <dbReference type="NCBI Taxonomy" id="1017181"/>
    <lineage>
        <taxon>Bacteria</taxon>
        <taxon>Pseudomonadati</taxon>
        <taxon>Pseudomonadota</taxon>
        <taxon>Alphaproteobacteria</taxon>
        <taxon>Acetobacterales</taxon>
        <taxon>Acetobacteraceae</taxon>
        <taxon>Gluconacetobacter</taxon>
    </lineage>
</organism>
<dbReference type="Proteomes" id="UP000577891">
    <property type="component" value="Unassembled WGS sequence"/>
</dbReference>
<evidence type="ECO:0000313" key="1">
    <source>
        <dbReference type="EMBL" id="MBB2170612.1"/>
    </source>
</evidence>
<gene>
    <name evidence="1" type="ORF">HLH35_00525</name>
</gene>
<reference evidence="1 2" key="1">
    <citation type="submission" date="2020-04" db="EMBL/GenBank/DDBJ databases">
        <title>Description of novel Gluconacetobacter.</title>
        <authorList>
            <person name="Sombolestani A."/>
        </authorList>
    </citation>
    <scope>NUCLEOTIDE SEQUENCE [LARGE SCALE GENOMIC DNA]</scope>
    <source>
        <strain evidence="1 2">LMG 27724</strain>
    </source>
</reference>
<sequence>MTAAVRKIGTQRARQAEEWIIRQDGEPLPAADSARLDAWLEEDSRNFGAYVRAAALYRALDYAAAPQSMPVNARSPVSRRMAIAGAAAACGALFVTKRVPPDPLFFVRHAHEAPRRYAWQGNVLILDALSDMDVPQSSRGTLQVLSGRIGVEGTGSGCRLSAGGFNVQTRHADFDLSVHRDGIELVNYGGDVRVSSHGSVMRLDAPAVYRLSLPAEGTPAVARHDSMKDAESLTRRAWRGGQIVLRNTSLVAAASQFMKYSPIVISIDNPVLADQLVTGRFSLLQPYDFARAVQKLFRCGLQATKDRIVLT</sequence>
<comment type="caution">
    <text evidence="1">The sequence shown here is derived from an EMBL/GenBank/DDBJ whole genome shotgun (WGS) entry which is preliminary data.</text>
</comment>
<protein>
    <submittedName>
        <fullName evidence="1">DUF4880 domain-containing protein</fullName>
    </submittedName>
</protein>
<dbReference type="AlphaFoldDB" id="A0A7W4IXM2"/>
<dbReference type="RefSeq" id="WP_182977300.1">
    <property type="nucleotide sequence ID" value="NZ_BAABGB010000014.1"/>
</dbReference>
<proteinExistence type="predicted"/>
<dbReference type="EMBL" id="JABEQE010000001">
    <property type="protein sequence ID" value="MBB2170612.1"/>
    <property type="molecule type" value="Genomic_DNA"/>
</dbReference>
<accession>A0A7W4IXM2</accession>